<organism evidence="3 4">
    <name type="scientific">Lamprobacter modestohalophilus</name>
    <dbReference type="NCBI Taxonomy" id="1064514"/>
    <lineage>
        <taxon>Bacteria</taxon>
        <taxon>Pseudomonadati</taxon>
        <taxon>Pseudomonadota</taxon>
        <taxon>Gammaproteobacteria</taxon>
        <taxon>Chromatiales</taxon>
        <taxon>Chromatiaceae</taxon>
        <taxon>Lamprobacter</taxon>
    </lineage>
</organism>
<evidence type="ECO:0000256" key="1">
    <source>
        <dbReference type="SAM" id="MobiDB-lite"/>
    </source>
</evidence>
<feature type="region of interest" description="Disordered" evidence="1">
    <location>
        <begin position="231"/>
        <end position="251"/>
    </location>
</feature>
<feature type="compositionally biased region" description="Polar residues" evidence="1">
    <location>
        <begin position="189"/>
        <end position="199"/>
    </location>
</feature>
<evidence type="ECO:0000313" key="3">
    <source>
        <dbReference type="EMBL" id="MBK1620331.1"/>
    </source>
</evidence>
<protein>
    <recommendedName>
        <fullName evidence="2">DNA-binding protein H-NS-like C-terminal domain-containing protein</fullName>
    </recommendedName>
</protein>
<dbReference type="EMBL" id="NRRY01000037">
    <property type="protein sequence ID" value="MBK1620331.1"/>
    <property type="molecule type" value="Genomic_DNA"/>
</dbReference>
<dbReference type="GO" id="GO:0003677">
    <property type="term" value="F:DNA binding"/>
    <property type="evidence" value="ECO:0007669"/>
    <property type="project" value="InterPro"/>
</dbReference>
<feature type="domain" description="DNA-binding protein H-NS-like C-terminal" evidence="2">
    <location>
        <begin position="201"/>
        <end position="233"/>
    </location>
</feature>
<feature type="region of interest" description="Disordered" evidence="1">
    <location>
        <begin position="1"/>
        <end position="46"/>
    </location>
</feature>
<evidence type="ECO:0000313" key="4">
    <source>
        <dbReference type="Proteomes" id="UP001138768"/>
    </source>
</evidence>
<sequence length="251" mass="28232">MVGIERAGFERRSPCTSRSHSHRRESGVLLHSAPTGTRPDIGTDNNDRMTCALSLSRHIQTPIQNGHDSQNQWQTCSFTLHSVKEHRMIQINPRSPLAQRGVIPNETRKMEPLMNTTEHLSADELKAQLEAITAEREALHVALQQRREAEKANLAAEIKTMISERGHALEEITELVIGRSLNGKRRRSASSANDAQANYTRYADPDNPDNTYTRGRMPAWLIDKMAANGFDPSDAEHRQQFKSEHLVQLAA</sequence>
<name>A0A9X0WBC7_9GAMM</name>
<dbReference type="AlphaFoldDB" id="A0A9X0WBC7"/>
<keyword evidence="4" id="KW-1185">Reference proteome</keyword>
<accession>A0A9X0WBC7</accession>
<evidence type="ECO:0000259" key="2">
    <source>
        <dbReference type="Pfam" id="PF00816"/>
    </source>
</evidence>
<feature type="compositionally biased region" description="Basic and acidic residues" evidence="1">
    <location>
        <begin position="234"/>
        <end position="245"/>
    </location>
</feature>
<reference evidence="3 4" key="1">
    <citation type="journal article" date="2020" name="Microorganisms">
        <title>Osmotic Adaptation and Compatible Solute Biosynthesis of Phototrophic Bacteria as Revealed from Genome Analyses.</title>
        <authorList>
            <person name="Imhoff J.F."/>
            <person name="Rahn T."/>
            <person name="Kunzel S."/>
            <person name="Keller A."/>
            <person name="Neulinger S.C."/>
        </authorList>
    </citation>
    <scope>NUCLEOTIDE SEQUENCE [LARGE SCALE GENOMIC DNA]</scope>
    <source>
        <strain evidence="3 4">DSM 25653</strain>
    </source>
</reference>
<proteinExistence type="predicted"/>
<comment type="caution">
    <text evidence="3">The sequence shown here is derived from an EMBL/GenBank/DDBJ whole genome shotgun (WGS) entry which is preliminary data.</text>
</comment>
<gene>
    <name evidence="3" type="ORF">CKO42_18180</name>
</gene>
<feature type="region of interest" description="Disordered" evidence="1">
    <location>
        <begin position="182"/>
        <end position="211"/>
    </location>
</feature>
<dbReference type="Proteomes" id="UP001138768">
    <property type="component" value="Unassembled WGS sequence"/>
</dbReference>
<dbReference type="InterPro" id="IPR027444">
    <property type="entry name" value="H-NS_C_dom"/>
</dbReference>
<dbReference type="Pfam" id="PF00816">
    <property type="entry name" value="Histone_HNS"/>
    <property type="match status" value="1"/>
</dbReference>